<sequence>MPESCATLSGTELKQFVRFVRCLYVTLILRVYASSWYYLL</sequence>
<keyword evidence="1" id="KW-1133">Transmembrane helix</keyword>
<proteinExistence type="predicted"/>
<keyword evidence="1" id="KW-0472">Membrane</keyword>
<keyword evidence="1" id="KW-0812">Transmembrane</keyword>
<name>A0A8S5R5X3_9CAUD</name>
<evidence type="ECO:0000256" key="1">
    <source>
        <dbReference type="SAM" id="Phobius"/>
    </source>
</evidence>
<organism evidence="2">
    <name type="scientific">Myoviridae sp. ctQ6D10</name>
    <dbReference type="NCBI Taxonomy" id="2827288"/>
    <lineage>
        <taxon>Viruses</taxon>
        <taxon>Duplodnaviria</taxon>
        <taxon>Heunggongvirae</taxon>
        <taxon>Uroviricota</taxon>
        <taxon>Caudoviricetes</taxon>
    </lineage>
</organism>
<accession>A0A8S5R5X3</accession>
<reference evidence="2" key="1">
    <citation type="journal article" date="2021" name="Proc. Natl. Acad. Sci. U.S.A.">
        <title>A Catalog of Tens of Thousands of Viruses from Human Metagenomes Reveals Hidden Associations with Chronic Diseases.</title>
        <authorList>
            <person name="Tisza M.J."/>
            <person name="Buck C.B."/>
        </authorList>
    </citation>
    <scope>NUCLEOTIDE SEQUENCE</scope>
    <source>
        <strain evidence="2">CtQ6D10</strain>
    </source>
</reference>
<evidence type="ECO:0000313" key="2">
    <source>
        <dbReference type="EMBL" id="DAE26381.1"/>
    </source>
</evidence>
<dbReference type="EMBL" id="BK015816">
    <property type="protein sequence ID" value="DAE26381.1"/>
    <property type="molecule type" value="Genomic_DNA"/>
</dbReference>
<feature type="transmembrane region" description="Helical" evidence="1">
    <location>
        <begin position="22"/>
        <end position="39"/>
    </location>
</feature>
<protein>
    <submittedName>
        <fullName evidence="2">Uncharacterized protein</fullName>
    </submittedName>
</protein>